<evidence type="ECO:0000313" key="8">
    <source>
        <dbReference type="Proteomes" id="UP000054454"/>
    </source>
</evidence>
<dbReference type="GO" id="GO:0031139">
    <property type="term" value="P:positive regulation of conjugation with cellular fusion"/>
    <property type="evidence" value="ECO:0007669"/>
    <property type="project" value="EnsemblFungi"/>
</dbReference>
<evidence type="ECO:0000256" key="3">
    <source>
        <dbReference type="ARBA" id="ARBA00022737"/>
    </source>
</evidence>
<keyword evidence="8" id="KW-1185">Reference proteome</keyword>
<dbReference type="SMART" id="SM01302">
    <property type="entry name" value="Raptor_N"/>
    <property type="match status" value="1"/>
</dbReference>
<keyword evidence="3" id="KW-0677">Repeat</keyword>
<accession>A0A0W4ZPS1</accession>
<dbReference type="InterPro" id="IPR032682">
    <property type="entry name" value="Cnd1_C"/>
</dbReference>
<organism evidence="7 8">
    <name type="scientific">Pneumocystis carinii (strain B80)</name>
    <name type="common">Rat pneumocystis pneumonia agent</name>
    <name type="synonym">Pneumocystis carinii f. sp. carinii</name>
    <dbReference type="NCBI Taxonomy" id="1408658"/>
    <lineage>
        <taxon>Eukaryota</taxon>
        <taxon>Fungi</taxon>
        <taxon>Dikarya</taxon>
        <taxon>Ascomycota</taxon>
        <taxon>Taphrinomycotina</taxon>
        <taxon>Pneumocystomycetes</taxon>
        <taxon>Pneumocystaceae</taxon>
        <taxon>Pneumocystis</taxon>
    </lineage>
</organism>
<dbReference type="InterPro" id="IPR036322">
    <property type="entry name" value="WD40_repeat_dom_sf"/>
</dbReference>
<comment type="similarity">
    <text evidence="1">Belongs to the WD repeat RAPTOR family.</text>
</comment>
<dbReference type="RefSeq" id="XP_018227162.1">
    <property type="nucleotide sequence ID" value="XM_018369443.1"/>
</dbReference>
<feature type="region of interest" description="Disordered" evidence="5">
    <location>
        <begin position="861"/>
        <end position="887"/>
    </location>
</feature>
<dbReference type="SUPFAM" id="SSF48371">
    <property type="entry name" value="ARM repeat"/>
    <property type="match status" value="1"/>
</dbReference>
<gene>
    <name evidence="7" type="ORF">T552_00844</name>
</gene>
<dbReference type="Gene3D" id="1.25.10.10">
    <property type="entry name" value="Leucine-rich Repeat Variant"/>
    <property type="match status" value="1"/>
</dbReference>
<proteinExistence type="inferred from homology"/>
<keyword evidence="2 4" id="KW-0853">WD repeat</keyword>
<evidence type="ECO:0000259" key="6">
    <source>
        <dbReference type="SMART" id="SM01302"/>
    </source>
</evidence>
<dbReference type="EMBL" id="LFVZ01000003">
    <property type="protein sequence ID" value="KTW30371.1"/>
    <property type="molecule type" value="Genomic_DNA"/>
</dbReference>
<dbReference type="Proteomes" id="UP000054454">
    <property type="component" value="Unassembled WGS sequence"/>
</dbReference>
<dbReference type="GeneID" id="28935645"/>
<evidence type="ECO:0000313" key="7">
    <source>
        <dbReference type="EMBL" id="KTW30371.1"/>
    </source>
</evidence>
<evidence type="ECO:0000256" key="4">
    <source>
        <dbReference type="PROSITE-ProRule" id="PRU00221"/>
    </source>
</evidence>
<dbReference type="InterPro" id="IPR016024">
    <property type="entry name" value="ARM-type_fold"/>
</dbReference>
<dbReference type="GO" id="GO:0000329">
    <property type="term" value="C:fungal-type vacuole membrane"/>
    <property type="evidence" value="ECO:0007669"/>
    <property type="project" value="EnsemblFungi"/>
</dbReference>
<dbReference type="VEuPathDB" id="FungiDB:T552_00844"/>
<sequence>MKDSDVDKEHITKLNIFKRNEIQANYSTIETKNFNKTIIKCYDSIETKEKENNKDINKDKDLKEKYLNTLVTETASKNNEIKVQAIKVRHGFKNKDLEKYNGMNNNIFYMYYTAKRHETCGIPRLKNEQVQDWRMRERLKTVSAALCICMNIGVDPPDIVKTTPCAKLECWIDPFSLPSQKSLEAIGKNLQQQYETLSTCTRYKQYLDPSIEETKKFCSAQRRNAKDERILFHYNGHGVPRPTESGEIWVFNKNYTQYIPISLYDLQTWLGSPCLYVYDCSAAGNILINFNKFAEQRDAETQKQRAFDPSIPISPLQKESIQLAACGPREWLPMNPDLPADLFTCCLTSPIEIAVRWFVLQNPFLSNITIDMVMKIPGRLQDRRTPLGELNWIFTAITDTIAWNILPKPLFKKLFRQDLMVAALFRNFLLAERIMRVHQCHPMSYPSLPPTYHHPMWNSWDLAVDACLAQLPQLLEAENGGPAYEYKHSTFFREQLTAFEVWIEQGSVFKKAPDQLPIVLQVLLSQVHRLGALILLSRFLDLGPWAVNLALSIGIFPYILKLLQSPALELKPVLIFIWTRILAVDGSCQSDLLKDDGYSYFIQTLSPSCENLSVANISEHRAMCTFVLSIFSRNFTQGQTACLNAGVLQANHVHLRDKDPLLRQWSCLCISQISKDFSDAKLLCIKEGIVDSLCDLLSDPVPEVRTASLVALTVFLSHPIEDKEVITKENYVVASALNLSLDGSNLVRKELIVFLFQYISRYNEKFMVTAFEHLMYEFFNFGLNYFKFQKPLANYSANSLFLTVWKTLLLLTVDPFLEVELASIHIVNKIYNMLIKSQLGNTTKFIIEKIISIKNDTTYKSKSHSSTNENIKSTSFGTQQTPSTSKLTNTLKCSTSIALSLKNLKIGNSNEIPALNSNVSLDEDIHYKSTNNHSTLIKPLPKNFNSKLYKSSKYVIQSTFFDWSREYFQEPQMKPAEADEPGSVNYNQRLWRRNRNEKIINVAYNLKDIADSLSWSNQICNLKSGFTQISHLLFHQFESHLICTDDQDYVEVWDWESGIKLNQFSNNNTFAARITGIKFINEDDIGYILIGSSDGIIRIYKNYDTESIELVTAWRALTDIIPLNRGNGLIVDWQQKRGILFVGGEAEVVKIWDISQEMCLSNISTKSRSCITSITSDEVDGNIFVASFGDGTIRIYDQRNSPRDAIVKVWKEHKTWIPTISMQKFGNRELVSGSISGDVKLWDIRLDNSIKTININSDGLRSLSVHEHIPFIATGSTNNDLKIWNTDGSNLLAFKYYYSFLHQGKPSSVNALNFHPHKAILACANGNDTHINIFSCDIGRNH</sequence>
<dbReference type="OrthoDB" id="10262360at2759"/>
<evidence type="ECO:0000256" key="2">
    <source>
        <dbReference type="ARBA" id="ARBA00022574"/>
    </source>
</evidence>
<comment type="caution">
    <text evidence="7">The sequence shown here is derived from an EMBL/GenBank/DDBJ whole genome shotgun (WGS) entry which is preliminary data.</text>
</comment>
<dbReference type="GO" id="GO:0030307">
    <property type="term" value="P:positive regulation of cell growth"/>
    <property type="evidence" value="ECO:0007669"/>
    <property type="project" value="TreeGrafter"/>
</dbReference>
<dbReference type="PANTHER" id="PTHR12848:SF16">
    <property type="entry name" value="REGULATORY-ASSOCIATED PROTEIN OF MTOR"/>
    <property type="match status" value="1"/>
</dbReference>
<dbReference type="InterPro" id="IPR004083">
    <property type="entry name" value="Raptor"/>
</dbReference>
<dbReference type="GO" id="GO:0031931">
    <property type="term" value="C:TORC1 complex"/>
    <property type="evidence" value="ECO:0007669"/>
    <property type="project" value="EnsemblFungi"/>
</dbReference>
<dbReference type="GO" id="GO:0030674">
    <property type="term" value="F:protein-macromolecule adaptor activity"/>
    <property type="evidence" value="ECO:0007669"/>
    <property type="project" value="TreeGrafter"/>
</dbReference>
<dbReference type="PRINTS" id="PR01547">
    <property type="entry name" value="YEAST176DUF"/>
</dbReference>
<dbReference type="GO" id="GO:0071230">
    <property type="term" value="P:cellular response to amino acid stimulus"/>
    <property type="evidence" value="ECO:0007669"/>
    <property type="project" value="TreeGrafter"/>
</dbReference>
<dbReference type="GO" id="GO:0010506">
    <property type="term" value="P:regulation of autophagy"/>
    <property type="evidence" value="ECO:0007669"/>
    <property type="project" value="TreeGrafter"/>
</dbReference>
<dbReference type="PROSITE" id="PS50082">
    <property type="entry name" value="WD_REPEATS_2"/>
    <property type="match status" value="2"/>
</dbReference>
<name>A0A0W4ZPS1_PNEC8</name>
<evidence type="ECO:0000256" key="5">
    <source>
        <dbReference type="SAM" id="MobiDB-lite"/>
    </source>
</evidence>
<evidence type="ECO:0000256" key="1">
    <source>
        <dbReference type="ARBA" id="ARBA00009257"/>
    </source>
</evidence>
<dbReference type="SUPFAM" id="SSF50978">
    <property type="entry name" value="WD40 repeat-like"/>
    <property type="match status" value="1"/>
</dbReference>
<reference evidence="8" key="1">
    <citation type="journal article" date="2016" name="Nat. Commun.">
        <title>Genome analysis of three Pneumocystis species reveals adaptation mechanisms to life exclusively in mammalian hosts.</title>
        <authorList>
            <person name="Ma L."/>
            <person name="Chen Z."/>
            <person name="Huang D.W."/>
            <person name="Kutty G."/>
            <person name="Ishihara M."/>
            <person name="Wang H."/>
            <person name="Abouelleil A."/>
            <person name="Bishop L."/>
            <person name="Davey E."/>
            <person name="Deng R."/>
            <person name="Deng X."/>
            <person name="Fan L."/>
            <person name="Fantoni G."/>
            <person name="Fitzgerald M."/>
            <person name="Gogineni E."/>
            <person name="Goldberg J.M."/>
            <person name="Handley G."/>
            <person name="Hu X."/>
            <person name="Huber C."/>
            <person name="Jiao X."/>
            <person name="Jones K."/>
            <person name="Levin J.Z."/>
            <person name="Liu Y."/>
            <person name="Macdonald P."/>
            <person name="Melnikov A."/>
            <person name="Raley C."/>
            <person name="Sassi M."/>
            <person name="Sherman B.T."/>
            <person name="Song X."/>
            <person name="Sykes S."/>
            <person name="Tran B."/>
            <person name="Walsh L."/>
            <person name="Xia Y."/>
            <person name="Yang J."/>
            <person name="Young S."/>
            <person name="Zeng Q."/>
            <person name="Zheng X."/>
            <person name="Stephens R."/>
            <person name="Nusbaum C."/>
            <person name="Birren B.W."/>
            <person name="Azadi P."/>
            <person name="Lempicki R.A."/>
            <person name="Cuomo C.A."/>
            <person name="Kovacs J.A."/>
        </authorList>
    </citation>
    <scope>NUCLEOTIDE SEQUENCE [LARGE SCALE GENOMIC DNA]</scope>
    <source>
        <strain evidence="8">B80</strain>
    </source>
</reference>
<dbReference type="GO" id="GO:0005886">
    <property type="term" value="C:plasma membrane"/>
    <property type="evidence" value="ECO:0007669"/>
    <property type="project" value="EnsemblFungi"/>
</dbReference>
<dbReference type="GO" id="GO:0031929">
    <property type="term" value="P:TOR signaling"/>
    <property type="evidence" value="ECO:0007669"/>
    <property type="project" value="InterPro"/>
</dbReference>
<feature type="repeat" description="WD" evidence="4">
    <location>
        <begin position="1253"/>
        <end position="1294"/>
    </location>
</feature>
<feature type="repeat" description="WD" evidence="4">
    <location>
        <begin position="1210"/>
        <end position="1252"/>
    </location>
</feature>
<dbReference type="GO" id="GO:0030874">
    <property type="term" value="C:nucleolar chromatin"/>
    <property type="evidence" value="ECO:0007669"/>
    <property type="project" value="EnsemblFungi"/>
</dbReference>
<protein>
    <recommendedName>
        <fullName evidence="6">Raptor N-terminal CASPase-like domain-containing protein</fullName>
    </recommendedName>
</protein>
<dbReference type="InterPro" id="IPR029347">
    <property type="entry name" value="Raptor_N"/>
</dbReference>
<dbReference type="InterPro" id="IPR001680">
    <property type="entry name" value="WD40_rpt"/>
</dbReference>
<feature type="domain" description="Raptor N-terminal CASPase-like" evidence="6">
    <location>
        <begin position="138"/>
        <end position="291"/>
    </location>
</feature>
<dbReference type="PANTHER" id="PTHR12848">
    <property type="entry name" value="REGULATORY-ASSOCIATED PROTEIN OF MTOR"/>
    <property type="match status" value="1"/>
</dbReference>
<dbReference type="SMART" id="SM00320">
    <property type="entry name" value="WD40"/>
    <property type="match status" value="7"/>
</dbReference>
<dbReference type="GO" id="GO:0043130">
    <property type="term" value="F:ubiquitin binding"/>
    <property type="evidence" value="ECO:0007669"/>
    <property type="project" value="EnsemblFungi"/>
</dbReference>
<dbReference type="InterPro" id="IPR015943">
    <property type="entry name" value="WD40/YVTN_repeat-like_dom_sf"/>
</dbReference>
<dbReference type="Gene3D" id="2.130.10.10">
    <property type="entry name" value="YVTN repeat-like/Quinoprotein amine dehydrogenase"/>
    <property type="match status" value="2"/>
</dbReference>
<dbReference type="GO" id="GO:0009267">
    <property type="term" value="P:cellular response to starvation"/>
    <property type="evidence" value="ECO:0007669"/>
    <property type="project" value="EnsemblFungi"/>
</dbReference>
<dbReference type="Pfam" id="PF14538">
    <property type="entry name" value="Raptor_N"/>
    <property type="match status" value="1"/>
</dbReference>
<dbReference type="InterPro" id="IPR011989">
    <property type="entry name" value="ARM-like"/>
</dbReference>
<dbReference type="Pfam" id="PF12717">
    <property type="entry name" value="Cnd1"/>
    <property type="match status" value="1"/>
</dbReference>